<evidence type="ECO:0000313" key="5">
    <source>
        <dbReference type="EMBL" id="RCW69598.1"/>
    </source>
</evidence>
<comment type="caution">
    <text evidence="5">The sequence shown here is derived from an EMBL/GenBank/DDBJ whole genome shotgun (WGS) entry which is preliminary data.</text>
</comment>
<dbReference type="SMART" id="SM00421">
    <property type="entry name" value="HTH_LUXR"/>
    <property type="match status" value="1"/>
</dbReference>
<evidence type="ECO:0000259" key="4">
    <source>
        <dbReference type="PROSITE" id="PS50043"/>
    </source>
</evidence>
<dbReference type="InterPro" id="IPR003593">
    <property type="entry name" value="AAA+_ATPase"/>
</dbReference>
<dbReference type="AlphaFoldDB" id="A0A368XRE1"/>
<dbReference type="Gene3D" id="3.40.50.300">
    <property type="entry name" value="P-loop containing nucleotide triphosphate hydrolases"/>
    <property type="match status" value="1"/>
</dbReference>
<dbReference type="InterPro" id="IPR016032">
    <property type="entry name" value="Sig_transdc_resp-reg_C-effctor"/>
</dbReference>
<dbReference type="GO" id="GO:0003677">
    <property type="term" value="F:DNA binding"/>
    <property type="evidence" value="ECO:0007669"/>
    <property type="project" value="UniProtKB-KW"/>
</dbReference>
<evidence type="ECO:0000256" key="2">
    <source>
        <dbReference type="ARBA" id="ARBA00023125"/>
    </source>
</evidence>
<proteinExistence type="predicted"/>
<dbReference type="PRINTS" id="PR00038">
    <property type="entry name" value="HTHLUXR"/>
</dbReference>
<evidence type="ECO:0000256" key="3">
    <source>
        <dbReference type="ARBA" id="ARBA00023163"/>
    </source>
</evidence>
<protein>
    <submittedName>
        <fullName evidence="5">LuxR family maltose regulon positive regulatory protein</fullName>
    </submittedName>
</protein>
<dbReference type="SUPFAM" id="SSF52540">
    <property type="entry name" value="P-loop containing nucleoside triphosphate hydrolases"/>
    <property type="match status" value="1"/>
</dbReference>
<dbReference type="InterPro" id="IPR011990">
    <property type="entry name" value="TPR-like_helical_dom_sf"/>
</dbReference>
<dbReference type="InterPro" id="IPR027417">
    <property type="entry name" value="P-loop_NTPase"/>
</dbReference>
<dbReference type="GO" id="GO:0006355">
    <property type="term" value="P:regulation of DNA-templated transcription"/>
    <property type="evidence" value="ECO:0007669"/>
    <property type="project" value="InterPro"/>
</dbReference>
<dbReference type="Pfam" id="PF00196">
    <property type="entry name" value="GerE"/>
    <property type="match status" value="1"/>
</dbReference>
<dbReference type="Gene3D" id="1.10.10.10">
    <property type="entry name" value="Winged helix-like DNA-binding domain superfamily/Winged helix DNA-binding domain"/>
    <property type="match status" value="1"/>
</dbReference>
<dbReference type="InterPro" id="IPR036388">
    <property type="entry name" value="WH-like_DNA-bd_sf"/>
</dbReference>
<keyword evidence="1" id="KW-0805">Transcription regulation</keyword>
<gene>
    <name evidence="5" type="ORF">DES41_106472</name>
</gene>
<dbReference type="Gene3D" id="1.25.40.10">
    <property type="entry name" value="Tetratricopeptide repeat domain"/>
    <property type="match status" value="1"/>
</dbReference>
<dbReference type="PROSITE" id="PS50043">
    <property type="entry name" value="HTH_LUXR_2"/>
    <property type="match status" value="1"/>
</dbReference>
<accession>A0A368XRE1</accession>
<name>A0A368XRE1_9BURK</name>
<sequence>MPTKPPARLHEAEPADSVLRALVATKLVPPRNAGRMVAREALLARLMEARRLRCVVLQGPAGSGKTTTLVAWRQALLPLGFDVAWLSLTPEDNEPSRLLDYLLASVAQVAPAATQEAADYAGRGVDSEAVERALIALVRGIATHPRELVLVLDDLQHLTDPRIHEALQWLADYAPARLHLALASRGALPLSLDRLRAEGGVLEIDVRDLRFSPAESDRFLRAQLGSIGPRDALALHALCDGWAAGLQLLAINWKKRRQEVAAGQRGAGGAISAGSVANGSAQAPDAFARAHVQDPQAFAAYFEKEVLAHLAPADLELLTSVSACSRFCAPLCAALLGRPVDDPAMAPLLARLEAENLFIVPVDSSAERETWFRLHPLLRETLRQRLTQRSEAEQRALHHRAWQWFQGRGLIDEAVRQAVAAGEGAAAAALVEKSAHGLAVRGELRKLVALVRQLPPAQVQARIGLRLWMIRVELFARELDAFSTNIARLRPDIPPDDAASQYWLTLLEASLALQRDDTDAAQALLPRLLAAPEGVDALATGARDNLLSWLYMHRGDCERARRVQQDQPIRLVDGVPLRGTSSGSLQGRALVGLSYAVEGRMTQAERIYREVLREAGEGGSACVDAVYLSTALLGEVLYEHDETEAVVALLEDRVDALERVSIPDSVLRVHRSLAAAHWVAGRRLEAMAWLERLEDYSTSLGLDRLLVFSLTLQVHYRLQMGDVAAAEVALLRANEIDARHAHAEHSARGEIAVVCERARIRWALARGDIDDAARRIAPLIANIEARGRQRLVAQLKLLQALIERRRGRGDAARQCTLAALRSGHRLGLVRSLLDADPAVMELVRDVAQDAGLDPVLGFYVERLEGAGRRVSAAAETTVAAGADADAERRPVEPLSDRERDVLDLLVQAMPNKKIALALGLSIDTVKWHLKNIYGKLGVAGRDEAVAWVRGVGVRGA</sequence>
<dbReference type="CDD" id="cd06170">
    <property type="entry name" value="LuxR_C_like"/>
    <property type="match status" value="1"/>
</dbReference>
<organism evidence="5 6">
    <name type="scientific">Pseudorhodoferax soli</name>
    <dbReference type="NCBI Taxonomy" id="545864"/>
    <lineage>
        <taxon>Bacteria</taxon>
        <taxon>Pseudomonadati</taxon>
        <taxon>Pseudomonadota</taxon>
        <taxon>Betaproteobacteria</taxon>
        <taxon>Burkholderiales</taxon>
        <taxon>Comamonadaceae</taxon>
    </lineage>
</organism>
<dbReference type="PANTHER" id="PTHR44688:SF16">
    <property type="entry name" value="DNA-BINDING TRANSCRIPTIONAL ACTIVATOR DEVR_DOSR"/>
    <property type="match status" value="1"/>
</dbReference>
<keyword evidence="3" id="KW-0804">Transcription</keyword>
<keyword evidence="6" id="KW-1185">Reference proteome</keyword>
<dbReference type="PANTHER" id="PTHR44688">
    <property type="entry name" value="DNA-BINDING TRANSCRIPTIONAL ACTIVATOR DEVR_DOSR"/>
    <property type="match status" value="1"/>
</dbReference>
<dbReference type="SUPFAM" id="SSF46894">
    <property type="entry name" value="C-terminal effector domain of the bipartite response regulators"/>
    <property type="match status" value="1"/>
</dbReference>
<dbReference type="InterPro" id="IPR000792">
    <property type="entry name" value="Tscrpt_reg_LuxR_C"/>
</dbReference>
<dbReference type="Pfam" id="PF13191">
    <property type="entry name" value="AAA_16"/>
    <property type="match status" value="1"/>
</dbReference>
<reference evidence="5 6" key="1">
    <citation type="submission" date="2018-07" db="EMBL/GenBank/DDBJ databases">
        <title>Genomic Encyclopedia of Type Strains, Phase IV (KMG-IV): sequencing the most valuable type-strain genomes for metagenomic binning, comparative biology and taxonomic classification.</title>
        <authorList>
            <person name="Goeker M."/>
        </authorList>
    </citation>
    <scope>NUCLEOTIDE SEQUENCE [LARGE SCALE GENOMIC DNA]</scope>
    <source>
        <strain evidence="5 6">DSM 21634</strain>
    </source>
</reference>
<feature type="domain" description="HTH luxR-type" evidence="4">
    <location>
        <begin position="887"/>
        <end position="952"/>
    </location>
</feature>
<evidence type="ECO:0000313" key="6">
    <source>
        <dbReference type="Proteomes" id="UP000252884"/>
    </source>
</evidence>
<dbReference type="InterPro" id="IPR041664">
    <property type="entry name" value="AAA_16"/>
</dbReference>
<dbReference type="OrthoDB" id="134985at2"/>
<dbReference type="SUPFAM" id="SSF48452">
    <property type="entry name" value="TPR-like"/>
    <property type="match status" value="1"/>
</dbReference>
<evidence type="ECO:0000256" key="1">
    <source>
        <dbReference type="ARBA" id="ARBA00023015"/>
    </source>
</evidence>
<keyword evidence="2" id="KW-0238">DNA-binding</keyword>
<dbReference type="Pfam" id="PF25873">
    <property type="entry name" value="WHD_MalT"/>
    <property type="match status" value="1"/>
</dbReference>
<dbReference type="EMBL" id="QPJK01000006">
    <property type="protein sequence ID" value="RCW69598.1"/>
    <property type="molecule type" value="Genomic_DNA"/>
</dbReference>
<dbReference type="Proteomes" id="UP000252884">
    <property type="component" value="Unassembled WGS sequence"/>
</dbReference>
<dbReference type="RefSeq" id="WP_114469981.1">
    <property type="nucleotide sequence ID" value="NZ_QPJK01000006.1"/>
</dbReference>
<dbReference type="SMART" id="SM00382">
    <property type="entry name" value="AAA"/>
    <property type="match status" value="1"/>
</dbReference>
<dbReference type="InterPro" id="IPR059106">
    <property type="entry name" value="WHD_MalT"/>
</dbReference>